<dbReference type="OrthoDB" id="5187995at2"/>
<feature type="transmembrane region" description="Helical" evidence="1">
    <location>
        <begin position="184"/>
        <end position="202"/>
    </location>
</feature>
<organism evidence="2 3">
    <name type="scientific">Micromonospora pisi</name>
    <dbReference type="NCBI Taxonomy" id="589240"/>
    <lineage>
        <taxon>Bacteria</taxon>
        <taxon>Bacillati</taxon>
        <taxon>Actinomycetota</taxon>
        <taxon>Actinomycetes</taxon>
        <taxon>Micromonosporales</taxon>
        <taxon>Micromonosporaceae</taxon>
        <taxon>Micromonospora</taxon>
    </lineage>
</organism>
<sequence>MIDTYVYRLGRALHGPSRHKSDLLTEVRHSLTDTAEGFRAGGMDPAEAERRAVAEFGPVRQLAREYQSELLAGSLRSLAIRMVVVGVVLAAVGDLMWRGAPWTGPEPPAAYLFLSGTLEWLWHGVDLFALGAYLWLGWQARRGRFPVRLARVTGIGLCVALVLGQLVTIAVYTWSVTLWEAALTWPPMLVGGVVLVAVHGWLGRSAYVHLASGVKG</sequence>
<feature type="transmembrane region" description="Helical" evidence="1">
    <location>
        <begin position="78"/>
        <end position="100"/>
    </location>
</feature>
<dbReference type="NCBIfam" id="NF038403">
    <property type="entry name" value="perm_prefix_1"/>
    <property type="match status" value="1"/>
</dbReference>
<keyword evidence="1" id="KW-0472">Membrane</keyword>
<feature type="transmembrane region" description="Helical" evidence="1">
    <location>
        <begin position="150"/>
        <end position="172"/>
    </location>
</feature>
<dbReference type="AlphaFoldDB" id="A0A495JI64"/>
<dbReference type="EMBL" id="RBKT01000001">
    <property type="protein sequence ID" value="RKR88597.1"/>
    <property type="molecule type" value="Genomic_DNA"/>
</dbReference>
<dbReference type="RefSeq" id="WP_121157206.1">
    <property type="nucleotide sequence ID" value="NZ_RBKT01000001.1"/>
</dbReference>
<proteinExistence type="predicted"/>
<protein>
    <submittedName>
        <fullName evidence="2">Putative membrane protein</fullName>
    </submittedName>
</protein>
<keyword evidence="3" id="KW-1185">Reference proteome</keyword>
<evidence type="ECO:0000256" key="1">
    <source>
        <dbReference type="SAM" id="Phobius"/>
    </source>
</evidence>
<dbReference type="Proteomes" id="UP000277671">
    <property type="component" value="Unassembled WGS sequence"/>
</dbReference>
<accession>A0A495JI64</accession>
<reference evidence="2 3" key="1">
    <citation type="submission" date="2018-10" db="EMBL/GenBank/DDBJ databases">
        <title>Sequencing the genomes of 1000 actinobacteria strains.</title>
        <authorList>
            <person name="Klenk H.-P."/>
        </authorList>
    </citation>
    <scope>NUCLEOTIDE SEQUENCE [LARGE SCALE GENOMIC DNA]</scope>
    <source>
        <strain evidence="2 3">DSM 45175</strain>
    </source>
</reference>
<comment type="caution">
    <text evidence="2">The sequence shown here is derived from an EMBL/GenBank/DDBJ whole genome shotgun (WGS) entry which is preliminary data.</text>
</comment>
<feature type="transmembrane region" description="Helical" evidence="1">
    <location>
        <begin position="120"/>
        <end position="138"/>
    </location>
</feature>
<name>A0A495JI64_9ACTN</name>
<evidence type="ECO:0000313" key="2">
    <source>
        <dbReference type="EMBL" id="RKR88597.1"/>
    </source>
</evidence>
<gene>
    <name evidence="2" type="ORF">BDK92_2925</name>
</gene>
<evidence type="ECO:0000313" key="3">
    <source>
        <dbReference type="Proteomes" id="UP000277671"/>
    </source>
</evidence>
<keyword evidence="1" id="KW-1133">Transmembrane helix</keyword>
<keyword evidence="1" id="KW-0812">Transmembrane</keyword>
<dbReference type="InterPro" id="IPR047928">
    <property type="entry name" value="Perm_prefix_1"/>
</dbReference>